<evidence type="ECO:0000313" key="1">
    <source>
        <dbReference type="EMBL" id="MBH8565344.1"/>
    </source>
</evidence>
<keyword evidence="2" id="KW-1185">Reference proteome</keyword>
<dbReference type="RefSeq" id="WP_198127144.1">
    <property type="nucleotide sequence ID" value="NZ_JAECZC010000059.1"/>
</dbReference>
<proteinExistence type="predicted"/>
<reference evidence="1 2" key="1">
    <citation type="journal article" date="2021" name="Int. J. Syst. Evol. Microbiol.">
        <title>Amazonocrinis nigriterrae gen. nov., sp. nov., Atlanticothrix silvestris gen. nov., sp. nov. and Dendronalium phyllosphericum gen. nov., sp. nov., nostocacean cyanobacteria from Brazilian environments.</title>
        <authorList>
            <person name="Alvarenga D.O."/>
            <person name="Andreote A.P.D."/>
            <person name="Branco L.H.Z."/>
            <person name="Delbaje E."/>
            <person name="Cruz R.B."/>
            <person name="Varani A.M."/>
            <person name="Fiore M.F."/>
        </authorList>
    </citation>
    <scope>NUCLEOTIDE SEQUENCE [LARGE SCALE GENOMIC DNA]</scope>
    <source>
        <strain evidence="1 2">CENA67</strain>
    </source>
</reference>
<protein>
    <submittedName>
        <fullName evidence="1">Uncharacterized protein</fullName>
    </submittedName>
</protein>
<name>A0A8J7HZQ7_9NOST</name>
<organism evidence="1 2">
    <name type="scientific">Amazonocrinis nigriterrae CENA67</name>
    <dbReference type="NCBI Taxonomy" id="2794033"/>
    <lineage>
        <taxon>Bacteria</taxon>
        <taxon>Bacillati</taxon>
        <taxon>Cyanobacteriota</taxon>
        <taxon>Cyanophyceae</taxon>
        <taxon>Nostocales</taxon>
        <taxon>Nostocaceae</taxon>
        <taxon>Amazonocrinis</taxon>
        <taxon>Amazonocrinis nigriterrae</taxon>
    </lineage>
</organism>
<gene>
    <name evidence="1" type="ORF">I8748_24710</name>
</gene>
<sequence length="126" mass="14347">MLTRPELESKTLKELKDLAVRYKVKPVGNPGYKTSWITPLLAFPVLAIQQFKANKRGLKNLSLRSFEALGTILNELGEPTDEQAALIRATLEGKLLPLPERYDQTRLLNLHKTRQLIQQTIEVLNQ</sequence>
<accession>A0A8J7HZQ7</accession>
<dbReference type="AlphaFoldDB" id="A0A8J7HZQ7"/>
<dbReference type="Proteomes" id="UP000632766">
    <property type="component" value="Unassembled WGS sequence"/>
</dbReference>
<comment type="caution">
    <text evidence="1">The sequence shown here is derived from an EMBL/GenBank/DDBJ whole genome shotgun (WGS) entry which is preliminary data.</text>
</comment>
<evidence type="ECO:0000313" key="2">
    <source>
        <dbReference type="Proteomes" id="UP000632766"/>
    </source>
</evidence>
<dbReference type="EMBL" id="JAECZC010000059">
    <property type="protein sequence ID" value="MBH8565344.1"/>
    <property type="molecule type" value="Genomic_DNA"/>
</dbReference>